<accession>A0A238XK91</accession>
<keyword evidence="3" id="KW-0274">FAD</keyword>
<feature type="domain" description="FAD/NAD(P)-binding" evidence="5">
    <location>
        <begin position="4"/>
        <end position="289"/>
    </location>
</feature>
<dbReference type="PANTHER" id="PTHR43735">
    <property type="entry name" value="APOPTOSIS-INDUCING FACTOR 1"/>
    <property type="match status" value="1"/>
</dbReference>
<evidence type="ECO:0000256" key="4">
    <source>
        <dbReference type="ARBA" id="ARBA00023002"/>
    </source>
</evidence>
<evidence type="ECO:0000313" key="6">
    <source>
        <dbReference type="EMBL" id="SNR59426.1"/>
    </source>
</evidence>
<dbReference type="InterPro" id="IPR023753">
    <property type="entry name" value="FAD/NAD-binding_dom"/>
</dbReference>
<evidence type="ECO:0000313" key="7">
    <source>
        <dbReference type="Proteomes" id="UP000198415"/>
    </source>
</evidence>
<keyword evidence="2" id="KW-0285">Flavoprotein</keyword>
<keyword evidence="7" id="KW-1185">Reference proteome</keyword>
<dbReference type="PRINTS" id="PR00368">
    <property type="entry name" value="FADPNR"/>
</dbReference>
<dbReference type="RefSeq" id="WP_089293131.1">
    <property type="nucleotide sequence ID" value="NZ_BOMU01000093.1"/>
</dbReference>
<protein>
    <submittedName>
        <fullName evidence="6">NADH dehydrogenase, FAD-containing subunit</fullName>
    </submittedName>
</protein>
<dbReference type="PANTHER" id="PTHR43735:SF3">
    <property type="entry name" value="FERROPTOSIS SUPPRESSOR PROTEIN 1"/>
    <property type="match status" value="1"/>
</dbReference>
<proteinExistence type="inferred from homology"/>
<dbReference type="AlphaFoldDB" id="A0A238XK91"/>
<dbReference type="Proteomes" id="UP000198415">
    <property type="component" value="Unassembled WGS sequence"/>
</dbReference>
<dbReference type="GO" id="GO:0050660">
    <property type="term" value="F:flavin adenine dinucleotide binding"/>
    <property type="evidence" value="ECO:0007669"/>
    <property type="project" value="TreeGrafter"/>
</dbReference>
<gene>
    <name evidence="6" type="ORF">SAMN06264365_103538</name>
</gene>
<dbReference type="SUPFAM" id="SSF51905">
    <property type="entry name" value="FAD/NAD(P)-binding domain"/>
    <property type="match status" value="1"/>
</dbReference>
<dbReference type="Pfam" id="PF07992">
    <property type="entry name" value="Pyr_redox_2"/>
    <property type="match status" value="1"/>
</dbReference>
<organism evidence="6 7">
    <name type="scientific">Actinoplanes regularis</name>
    <dbReference type="NCBI Taxonomy" id="52697"/>
    <lineage>
        <taxon>Bacteria</taxon>
        <taxon>Bacillati</taxon>
        <taxon>Actinomycetota</taxon>
        <taxon>Actinomycetes</taxon>
        <taxon>Micromonosporales</taxon>
        <taxon>Micromonosporaceae</taxon>
        <taxon>Actinoplanes</taxon>
    </lineage>
</organism>
<keyword evidence="4" id="KW-0560">Oxidoreductase</keyword>
<dbReference type="InterPro" id="IPR036188">
    <property type="entry name" value="FAD/NAD-bd_sf"/>
</dbReference>
<evidence type="ECO:0000259" key="5">
    <source>
        <dbReference type="Pfam" id="PF07992"/>
    </source>
</evidence>
<sequence>MTPTVVVVGGGYGGITVARALDDVADVTLVEPKETFVHNVAALRAAVDPSWAEKIFIPYDGLLSRGRVVRDRAARVTPGHVELASGATLAADYLVLATGSTSPVPSRLDVPELDAARERLRDVRDALDRSSGVLLLGAGPIGLEFAGEIAAAWPTTPVTVVDRGPALVGGRFPDEFRADLGRQLDALGVRVLLGTTLTAPPDPAPGTVRPFTVTTSAGEIIAADLWFPCYGTGVESGYLADSLAAARQPDGRLAVTGELRVAGHERVFAIGDLTNTPELKMARSAVQQAEVAAANVRALISGDTLRGYTPLPDGIVLPLGPSGGVTYDAEAGFLGAEMTARIKATFHIERFQETLGVPATV</sequence>
<evidence type="ECO:0000256" key="3">
    <source>
        <dbReference type="ARBA" id="ARBA00022827"/>
    </source>
</evidence>
<dbReference type="GO" id="GO:0004174">
    <property type="term" value="F:electron-transferring-flavoprotein dehydrogenase activity"/>
    <property type="evidence" value="ECO:0007669"/>
    <property type="project" value="TreeGrafter"/>
</dbReference>
<reference evidence="6 7" key="1">
    <citation type="submission" date="2017-06" db="EMBL/GenBank/DDBJ databases">
        <authorList>
            <person name="Kim H.J."/>
            <person name="Triplett B.A."/>
        </authorList>
    </citation>
    <scope>NUCLEOTIDE SEQUENCE [LARGE SCALE GENOMIC DNA]</scope>
    <source>
        <strain evidence="6 7">DSM 43151</strain>
    </source>
</reference>
<dbReference type="GO" id="GO:0005737">
    <property type="term" value="C:cytoplasm"/>
    <property type="evidence" value="ECO:0007669"/>
    <property type="project" value="TreeGrafter"/>
</dbReference>
<comment type="similarity">
    <text evidence="1">Belongs to the FAD-dependent oxidoreductase family.</text>
</comment>
<dbReference type="Gene3D" id="3.50.50.100">
    <property type="match status" value="1"/>
</dbReference>
<dbReference type="OrthoDB" id="3248171at2"/>
<evidence type="ECO:0000256" key="2">
    <source>
        <dbReference type="ARBA" id="ARBA00022630"/>
    </source>
</evidence>
<dbReference type="EMBL" id="FZNR01000003">
    <property type="protein sequence ID" value="SNR59426.1"/>
    <property type="molecule type" value="Genomic_DNA"/>
</dbReference>
<name>A0A238XK91_9ACTN</name>
<evidence type="ECO:0000256" key="1">
    <source>
        <dbReference type="ARBA" id="ARBA00006442"/>
    </source>
</evidence>